<dbReference type="AlphaFoldDB" id="A0A0D1IZJ6"/>
<dbReference type="EMBL" id="JXBC01000013">
    <property type="protein sequence ID" value="KIU05439.1"/>
    <property type="molecule type" value="Genomic_DNA"/>
</dbReference>
<comment type="caution">
    <text evidence="1">The sequence shown here is derived from an EMBL/GenBank/DDBJ whole genome shotgun (WGS) entry which is preliminary data.</text>
</comment>
<name>A0A0D1IZJ6_BACIU</name>
<gene>
    <name evidence="1" type="ORF">SC09_contig4orf00221</name>
</gene>
<reference evidence="1 2" key="1">
    <citation type="submission" date="2014-12" db="EMBL/GenBank/DDBJ databases">
        <title>Comparative genome analysis of Bacillus coagulans HM-08, Clostridium butyricum HM-68, Bacillus subtilis HM-66 and Bacillus licheniformis BL-09.</title>
        <authorList>
            <person name="Zhang H."/>
        </authorList>
    </citation>
    <scope>NUCLEOTIDE SEQUENCE [LARGE SCALE GENOMIC DNA]</scope>
    <source>
        <strain evidence="1 2">HM-66</strain>
    </source>
</reference>
<dbReference type="Proteomes" id="UP000032247">
    <property type="component" value="Unassembled WGS sequence"/>
</dbReference>
<evidence type="ECO:0000313" key="1">
    <source>
        <dbReference type="EMBL" id="KIU05439.1"/>
    </source>
</evidence>
<accession>A0A0D1IZJ6</accession>
<protein>
    <submittedName>
        <fullName evidence="1">Uncharacterized protein</fullName>
    </submittedName>
</protein>
<organism evidence="1 2">
    <name type="scientific">Bacillus subtilis</name>
    <dbReference type="NCBI Taxonomy" id="1423"/>
    <lineage>
        <taxon>Bacteria</taxon>
        <taxon>Bacillati</taxon>
        <taxon>Bacillota</taxon>
        <taxon>Bacilli</taxon>
        <taxon>Bacillales</taxon>
        <taxon>Bacillaceae</taxon>
        <taxon>Bacillus</taxon>
    </lineage>
</organism>
<evidence type="ECO:0000313" key="2">
    <source>
        <dbReference type="Proteomes" id="UP000032247"/>
    </source>
</evidence>
<proteinExistence type="predicted"/>
<sequence>MFVLIMPVKSLVAVRHMNGFGLILRLIPDILGIIQSCATRIKVRSAGRG</sequence>